<feature type="compositionally biased region" description="Polar residues" evidence="3">
    <location>
        <begin position="324"/>
        <end position="335"/>
    </location>
</feature>
<dbReference type="AlphaFoldDB" id="A0A9P5GBL1"/>
<dbReference type="EMBL" id="QQZK01000006">
    <property type="protein sequence ID" value="KAF5104592.1"/>
    <property type="molecule type" value="Genomic_DNA"/>
</dbReference>
<feature type="region of interest" description="Disordered" evidence="3">
    <location>
        <begin position="259"/>
        <end position="360"/>
    </location>
</feature>
<feature type="compositionally biased region" description="Basic residues" evidence="3">
    <location>
        <begin position="336"/>
        <end position="345"/>
    </location>
</feature>
<organism evidence="6 7">
    <name type="scientific">Geotrichum candidum</name>
    <name type="common">Oospora lactis</name>
    <name type="synonym">Dipodascus geotrichum</name>
    <dbReference type="NCBI Taxonomy" id="1173061"/>
    <lineage>
        <taxon>Eukaryota</taxon>
        <taxon>Fungi</taxon>
        <taxon>Dikarya</taxon>
        <taxon>Ascomycota</taxon>
        <taxon>Saccharomycotina</taxon>
        <taxon>Dipodascomycetes</taxon>
        <taxon>Dipodascales</taxon>
        <taxon>Dipodascaceae</taxon>
        <taxon>Geotrichum</taxon>
    </lineage>
</organism>
<proteinExistence type="inferred from homology"/>
<dbReference type="Pfam" id="PF04180">
    <property type="entry name" value="LTV"/>
    <property type="match status" value="1"/>
</dbReference>
<dbReference type="Pfam" id="PF13339">
    <property type="entry name" value="AATF-Che1"/>
    <property type="match status" value="1"/>
</dbReference>
<reference evidence="6" key="1">
    <citation type="journal article" date="2020" name="Front. Microbiol.">
        <title>Phenotypic and Genetic Characterization of the Cheese Ripening Yeast Geotrichum candidum.</title>
        <authorList>
            <person name="Perkins V."/>
            <person name="Vignola S."/>
            <person name="Lessard M.H."/>
            <person name="Plante P.L."/>
            <person name="Corbeil J."/>
            <person name="Dugat-Bony E."/>
            <person name="Frenette M."/>
            <person name="Labrie S."/>
        </authorList>
    </citation>
    <scope>NUCLEOTIDE SEQUENCE</scope>
    <source>
        <strain evidence="6">LMA-70</strain>
    </source>
</reference>
<feature type="region of interest" description="Disordered" evidence="3">
    <location>
        <begin position="849"/>
        <end position="872"/>
    </location>
</feature>
<feature type="compositionally biased region" description="Basic and acidic residues" evidence="3">
    <location>
        <begin position="291"/>
        <end position="301"/>
    </location>
</feature>
<feature type="region of interest" description="Disordered" evidence="3">
    <location>
        <begin position="186"/>
        <end position="247"/>
    </location>
</feature>
<evidence type="ECO:0000256" key="2">
    <source>
        <dbReference type="ARBA" id="ARBA00013850"/>
    </source>
</evidence>
<dbReference type="Proteomes" id="UP000750522">
    <property type="component" value="Unassembled WGS sequence"/>
</dbReference>
<dbReference type="GO" id="GO:0005730">
    <property type="term" value="C:nucleolus"/>
    <property type="evidence" value="ECO:0007669"/>
    <property type="project" value="TreeGrafter"/>
</dbReference>
<comment type="similarity">
    <text evidence="1">Belongs to the AATF family.</text>
</comment>
<protein>
    <recommendedName>
        <fullName evidence="2">Protein BFR2</fullName>
    </recommendedName>
</protein>
<feature type="domain" description="AATF leucine zipper-containing" evidence="5">
    <location>
        <begin position="552"/>
        <end position="673"/>
    </location>
</feature>
<dbReference type="InterPro" id="IPR012617">
    <property type="entry name" value="AATF_C"/>
</dbReference>
<reference evidence="6" key="2">
    <citation type="submission" date="2020-01" db="EMBL/GenBank/DDBJ databases">
        <authorList>
            <person name="Perkins V."/>
            <person name="Lessard M.-H."/>
            <person name="Dugat-Bony E."/>
            <person name="Frenette M."/>
            <person name="Labrie S."/>
        </authorList>
    </citation>
    <scope>NUCLEOTIDE SEQUENCE</scope>
    <source>
        <strain evidence="6">LMA-70</strain>
    </source>
</reference>
<dbReference type="GO" id="GO:0000462">
    <property type="term" value="P:maturation of SSU-rRNA from tricistronic rRNA transcript (SSU-rRNA, 5.8S rRNA, LSU-rRNA)"/>
    <property type="evidence" value="ECO:0007669"/>
    <property type="project" value="TreeGrafter"/>
</dbReference>
<feature type="compositionally biased region" description="Acidic residues" evidence="3">
    <location>
        <begin position="849"/>
        <end position="864"/>
    </location>
</feature>
<dbReference type="PANTHER" id="PTHR15565:SF0">
    <property type="entry name" value="PROTEIN AATF"/>
    <property type="match status" value="1"/>
</dbReference>
<feature type="compositionally biased region" description="Acidic residues" evidence="3">
    <location>
        <begin position="467"/>
        <end position="518"/>
    </location>
</feature>
<feature type="region of interest" description="Disordered" evidence="3">
    <location>
        <begin position="39"/>
        <end position="60"/>
    </location>
</feature>
<feature type="compositionally biased region" description="Acidic residues" evidence="3">
    <location>
        <begin position="186"/>
        <end position="201"/>
    </location>
</feature>
<gene>
    <name evidence="6" type="ORF">DV451_000505</name>
</gene>
<feature type="compositionally biased region" description="Basic and acidic residues" evidence="3">
    <location>
        <begin position="43"/>
        <end position="53"/>
    </location>
</feature>
<evidence type="ECO:0000256" key="1">
    <source>
        <dbReference type="ARBA" id="ARBA00008966"/>
    </source>
</evidence>
<sequence>MPPKKGFNKKTAQNFALVHRSTEDPLYNDDEAPKQVLVPIDDLNSRENKQERKNRYKKPIIFGEEDDKNFKETGGRDNEGEAALYGIYYDDTKYDYMQHLKPIGTTPDAVFVSKRDKEKKEKHVGLLLNPEYAARNNISLPKDVLPSENTVKRTYQDQQNIPDAIAGFQPDMDPALREVLEALNDDEYNVEEGEEEDDLFDELLRGGEAGSEDEDDDYYDDDYDDDYDQEYDDYSDNDSVAGAKDSSIMQRIPDMGYSIPANEANLPDLDSGIPDVEPLAPTGARGANEQDWEKAFREFKISESTSKHQGSFDAEHSEGEDQVGSLSVVTAVTRKNQSKKKKKKNFGGPGTEMTGLSMSSSANFRNQGLQLLDDRFDTIEEEYLDDTVEDNYEVFDIKKERPDLESILDDFLDNYAIDGKKLVRNDDEAKGREHYVSVDKSTLRDDNIVVDGKRYKGSKTSRKDLYADSEEDDVSEEESDNEEDDEEEGESDVEDEDEEMAFSSNDDDEEEAEEDLEAPEVVPENKRNKLQAILDTEKKALASQLSTIAHTDAEKGAAIQKQMDVYESILDTRIKLQKGLAAANTFPLTPASAENVKTDESSTKIGKLKKSLYKLLDELTSIRVNMMEADGIKVDSIKISKKRTFEDAIDNATQLESKLTPYRDAVLTKWSRKVQAASGASALNQSKFSIQNQNAQLQVRTNLADMDRLVKRTRINRSNYVVLGEEKETSDKEESKEKANYKKNKVDANLQERTEIFDDTDFYRILLKDLVDRRMADAGNSEGVKWTVVKPKIKKVVDTKASKGRKLRYHVQEKILNFDAPRQFIQWNDDQIDELFAGLFGQKIEVDEVEEEEKKEDEGEEVEKFEDFRLFG</sequence>
<dbReference type="InterPro" id="IPR007307">
    <property type="entry name" value="Ltv1"/>
</dbReference>
<evidence type="ECO:0000313" key="6">
    <source>
        <dbReference type="EMBL" id="KAF5104592.1"/>
    </source>
</evidence>
<evidence type="ECO:0000259" key="4">
    <source>
        <dbReference type="Pfam" id="PF08164"/>
    </source>
</evidence>
<feature type="domain" description="Apoptosis-antagonizing transcription factor C-terminal" evidence="4">
    <location>
        <begin position="763"/>
        <end position="840"/>
    </location>
</feature>
<evidence type="ECO:0000256" key="3">
    <source>
        <dbReference type="SAM" id="MobiDB-lite"/>
    </source>
</evidence>
<name>A0A9P5GBL1_GEOCN</name>
<comment type="caution">
    <text evidence="6">The sequence shown here is derived from an EMBL/GenBank/DDBJ whole genome shotgun (WGS) entry which is preliminary data.</text>
</comment>
<feature type="compositionally biased region" description="Acidic residues" evidence="3">
    <location>
        <begin position="210"/>
        <end position="236"/>
    </location>
</feature>
<dbReference type="Pfam" id="PF08164">
    <property type="entry name" value="TRAUB"/>
    <property type="match status" value="1"/>
</dbReference>
<accession>A0A9P5GBL1</accession>
<dbReference type="PANTHER" id="PTHR15565">
    <property type="entry name" value="AATF PROTEIN APOPTOSIS ANTAGONIZING TRANSCRIPTION FACTOR"/>
    <property type="match status" value="1"/>
</dbReference>
<feature type="region of interest" description="Disordered" evidence="3">
    <location>
        <begin position="459"/>
        <end position="527"/>
    </location>
</feature>
<evidence type="ECO:0000259" key="5">
    <source>
        <dbReference type="Pfam" id="PF13339"/>
    </source>
</evidence>
<dbReference type="InterPro" id="IPR039223">
    <property type="entry name" value="AATF/Bfr2"/>
</dbReference>
<evidence type="ECO:0000313" key="7">
    <source>
        <dbReference type="Proteomes" id="UP000750522"/>
    </source>
</evidence>
<dbReference type="InterPro" id="IPR025160">
    <property type="entry name" value="AATF"/>
</dbReference>